<protein>
    <submittedName>
        <fullName evidence="1">Uncharacterized protein</fullName>
    </submittedName>
</protein>
<gene>
    <name evidence="1" type="ORF">CDAR_314591</name>
</gene>
<dbReference type="AlphaFoldDB" id="A0AAV4TRD7"/>
<evidence type="ECO:0000313" key="1">
    <source>
        <dbReference type="EMBL" id="GIY48715.1"/>
    </source>
</evidence>
<reference evidence="1 2" key="1">
    <citation type="submission" date="2021-06" db="EMBL/GenBank/DDBJ databases">
        <title>Caerostris darwini draft genome.</title>
        <authorList>
            <person name="Kono N."/>
            <person name="Arakawa K."/>
        </authorList>
    </citation>
    <scope>NUCLEOTIDE SEQUENCE [LARGE SCALE GENOMIC DNA]</scope>
</reference>
<organism evidence="1 2">
    <name type="scientific">Caerostris darwini</name>
    <dbReference type="NCBI Taxonomy" id="1538125"/>
    <lineage>
        <taxon>Eukaryota</taxon>
        <taxon>Metazoa</taxon>
        <taxon>Ecdysozoa</taxon>
        <taxon>Arthropoda</taxon>
        <taxon>Chelicerata</taxon>
        <taxon>Arachnida</taxon>
        <taxon>Araneae</taxon>
        <taxon>Araneomorphae</taxon>
        <taxon>Entelegynae</taxon>
        <taxon>Araneoidea</taxon>
        <taxon>Araneidae</taxon>
        <taxon>Caerostris</taxon>
    </lineage>
</organism>
<keyword evidence="2" id="KW-1185">Reference proteome</keyword>
<dbReference type="Proteomes" id="UP001054837">
    <property type="component" value="Unassembled WGS sequence"/>
</dbReference>
<evidence type="ECO:0000313" key="2">
    <source>
        <dbReference type="Proteomes" id="UP001054837"/>
    </source>
</evidence>
<dbReference type="EMBL" id="BPLQ01010149">
    <property type="protein sequence ID" value="GIY48715.1"/>
    <property type="molecule type" value="Genomic_DNA"/>
</dbReference>
<comment type="caution">
    <text evidence="1">The sequence shown here is derived from an EMBL/GenBank/DDBJ whole genome shotgun (WGS) entry which is preliminary data.</text>
</comment>
<name>A0AAV4TRD7_9ARAC</name>
<proteinExistence type="predicted"/>
<accession>A0AAV4TRD7</accession>
<sequence>MGRCEWAKRPRVGSAFQDLARNLPFLAGGECLMDIDSRKKKRSREGSAVQRVFVDNEAWREVLATRMLGQPWYWKGDADKRRTAPPPSIL</sequence>